<dbReference type="AlphaFoldDB" id="H8GQK4"/>
<gene>
    <name evidence="1" type="ORF">Metal_2074</name>
</gene>
<dbReference type="Proteomes" id="UP000005090">
    <property type="component" value="Chromosome"/>
</dbReference>
<sequence length="58" mass="7099">MILEHRERAEEVFRLRDELKELRTWRGLCTVLVDKLVETTTRGRSIARRMLKRSKFRL</sequence>
<accession>H8GQK4</accession>
<evidence type="ECO:0000313" key="2">
    <source>
        <dbReference type="Proteomes" id="UP000005090"/>
    </source>
</evidence>
<keyword evidence="2" id="KW-1185">Reference proteome</keyword>
<dbReference type="STRING" id="686340.Metal_2074"/>
<proteinExistence type="predicted"/>
<dbReference type="HOGENOM" id="CLU_2974227_0_0_6"/>
<reference evidence="1 2" key="1">
    <citation type="journal article" date="2013" name="Genome Announc.">
        <title>Genome Sequence of the Obligate Gammaproteobacterial Methanotroph Methylomicrobium album Strain BG8.</title>
        <authorList>
            <person name="Kits K.D."/>
            <person name="Kalyuzhnaya M.G."/>
            <person name="Klotz M.G."/>
            <person name="Jetten M.S."/>
            <person name="Op den Camp H.J."/>
            <person name="Vuilleumier S."/>
            <person name="Bringel F."/>
            <person name="Dispirito A.A."/>
            <person name="Murrell J.C."/>
            <person name="Bruce D."/>
            <person name="Cheng J.F."/>
            <person name="Copeland A."/>
            <person name="Goodwin L."/>
            <person name="Hauser L."/>
            <person name="Lajus A."/>
            <person name="Land M.L."/>
            <person name="Lapidus A."/>
            <person name="Lucas S."/>
            <person name="Medigue C."/>
            <person name="Pitluck S."/>
            <person name="Woyke T."/>
            <person name="Zeytun A."/>
            <person name="Stein L.Y."/>
        </authorList>
    </citation>
    <scope>NUCLEOTIDE SEQUENCE [LARGE SCALE GENOMIC DNA]</scope>
    <source>
        <strain evidence="1 2">BG8</strain>
    </source>
</reference>
<organism evidence="1 2">
    <name type="scientific">Methylomicrobium album BG8</name>
    <dbReference type="NCBI Taxonomy" id="686340"/>
    <lineage>
        <taxon>Bacteria</taxon>
        <taxon>Pseudomonadati</taxon>
        <taxon>Pseudomonadota</taxon>
        <taxon>Gammaproteobacteria</taxon>
        <taxon>Methylococcales</taxon>
        <taxon>Methylococcaceae</taxon>
        <taxon>Methylomicrobium</taxon>
    </lineage>
</organism>
<dbReference type="EMBL" id="CM001475">
    <property type="protein sequence ID" value="EIC29831.1"/>
    <property type="molecule type" value="Genomic_DNA"/>
</dbReference>
<evidence type="ECO:0000313" key="1">
    <source>
        <dbReference type="EMBL" id="EIC29831.1"/>
    </source>
</evidence>
<protein>
    <submittedName>
        <fullName evidence="1">Uncharacterized protein</fullName>
    </submittedName>
</protein>
<name>H8GQK4_METAL</name>